<evidence type="ECO:0000256" key="1">
    <source>
        <dbReference type="SAM" id="Phobius"/>
    </source>
</evidence>
<feature type="transmembrane region" description="Helical" evidence="1">
    <location>
        <begin position="113"/>
        <end position="133"/>
    </location>
</feature>
<comment type="caution">
    <text evidence="2">The sequence shown here is derived from an EMBL/GenBank/DDBJ whole genome shotgun (WGS) entry which is preliminary data.</text>
</comment>
<sequence>MIKKFITFFIYCSIGYYVASSTIGGIFISGNRVITSFFVVFVLTFANMLAPHVFAILPLPKKGFSAIFLSLILNVAVFQVFIVFLPNFRIVASFLPELIIFGFVLPSKHLNGIESLLCTALVFTITVKTFLWLGKER</sequence>
<organism evidence="2 3">
    <name type="scientific">candidate division WWE3 bacterium</name>
    <dbReference type="NCBI Taxonomy" id="2053526"/>
    <lineage>
        <taxon>Bacteria</taxon>
        <taxon>Katanobacteria</taxon>
    </lineage>
</organism>
<evidence type="ECO:0008006" key="4">
    <source>
        <dbReference type="Google" id="ProtNLM"/>
    </source>
</evidence>
<protein>
    <recommendedName>
        <fullName evidence="4">Phage holin family protein</fullName>
    </recommendedName>
</protein>
<evidence type="ECO:0000313" key="3">
    <source>
        <dbReference type="Proteomes" id="UP000714817"/>
    </source>
</evidence>
<dbReference type="EMBL" id="JAGQNY010000003">
    <property type="protein sequence ID" value="MCA9301936.1"/>
    <property type="molecule type" value="Genomic_DNA"/>
</dbReference>
<name>A0A955IVX9_UNCKA</name>
<gene>
    <name evidence="2" type="ORF">KDA10_01030</name>
</gene>
<proteinExistence type="predicted"/>
<keyword evidence="1" id="KW-0812">Transmembrane</keyword>
<reference evidence="2" key="2">
    <citation type="journal article" date="2021" name="Microbiome">
        <title>Successional dynamics and alternative stable states in a saline activated sludge microbial community over 9 years.</title>
        <authorList>
            <person name="Wang Y."/>
            <person name="Ye J."/>
            <person name="Ju F."/>
            <person name="Liu L."/>
            <person name="Boyd J.A."/>
            <person name="Deng Y."/>
            <person name="Parks D.H."/>
            <person name="Jiang X."/>
            <person name="Yin X."/>
            <person name="Woodcroft B.J."/>
            <person name="Tyson G.W."/>
            <person name="Hugenholtz P."/>
            <person name="Polz M.F."/>
            <person name="Zhang T."/>
        </authorList>
    </citation>
    <scope>NUCLEOTIDE SEQUENCE</scope>
    <source>
        <strain evidence="2">HKST-UBA80</strain>
    </source>
</reference>
<dbReference type="AlphaFoldDB" id="A0A955IVX9"/>
<feature type="transmembrane region" description="Helical" evidence="1">
    <location>
        <begin position="64"/>
        <end position="84"/>
    </location>
</feature>
<feature type="transmembrane region" description="Helical" evidence="1">
    <location>
        <begin position="34"/>
        <end position="57"/>
    </location>
</feature>
<dbReference type="Proteomes" id="UP000714817">
    <property type="component" value="Unassembled WGS sequence"/>
</dbReference>
<feature type="transmembrane region" description="Helical" evidence="1">
    <location>
        <begin position="7"/>
        <end position="28"/>
    </location>
</feature>
<evidence type="ECO:0000313" key="2">
    <source>
        <dbReference type="EMBL" id="MCA9301936.1"/>
    </source>
</evidence>
<keyword evidence="1" id="KW-1133">Transmembrane helix</keyword>
<accession>A0A955IVX9</accession>
<reference evidence="2" key="1">
    <citation type="submission" date="2020-04" db="EMBL/GenBank/DDBJ databases">
        <authorList>
            <person name="Zhang T."/>
        </authorList>
    </citation>
    <scope>NUCLEOTIDE SEQUENCE</scope>
    <source>
        <strain evidence="2">HKST-UBA80</strain>
    </source>
</reference>
<keyword evidence="1" id="KW-0472">Membrane</keyword>